<sequence length="111" mass="12247">MTIDTEGSEADIIEDFPWAEFNIEVVQIEQLHEGRYPAQRGKKARIQRAMAGNGYTFLEAYEVARGDTEDLIFTRNVATAANASHPVLNHSASPRLLSKVVGEMKARAADA</sequence>
<evidence type="ECO:0008006" key="3">
    <source>
        <dbReference type="Google" id="ProtNLM"/>
    </source>
</evidence>
<gene>
    <name evidence="1" type="ORF">Ctob_013131</name>
</gene>
<keyword evidence="2" id="KW-1185">Reference proteome</keyword>
<dbReference type="Proteomes" id="UP000037460">
    <property type="component" value="Unassembled WGS sequence"/>
</dbReference>
<reference evidence="2" key="1">
    <citation type="journal article" date="2015" name="PLoS Genet.">
        <title>Genome Sequence and Transcriptome Analyses of Chrysochromulina tobin: Metabolic Tools for Enhanced Algal Fitness in the Prominent Order Prymnesiales (Haptophyceae).</title>
        <authorList>
            <person name="Hovde B.T."/>
            <person name="Deodato C.R."/>
            <person name="Hunsperger H.M."/>
            <person name="Ryken S.A."/>
            <person name="Yost W."/>
            <person name="Jha R.K."/>
            <person name="Patterson J."/>
            <person name="Monnat R.J. Jr."/>
            <person name="Barlow S.B."/>
            <person name="Starkenburg S.R."/>
            <person name="Cattolico R.A."/>
        </authorList>
    </citation>
    <scope>NUCLEOTIDE SEQUENCE</scope>
    <source>
        <strain evidence="2">CCMP291</strain>
    </source>
</reference>
<evidence type="ECO:0000313" key="1">
    <source>
        <dbReference type="EMBL" id="KOO36020.1"/>
    </source>
</evidence>
<comment type="caution">
    <text evidence="1">The sequence shown here is derived from an EMBL/GenBank/DDBJ whole genome shotgun (WGS) entry which is preliminary data.</text>
</comment>
<organism evidence="1 2">
    <name type="scientific">Chrysochromulina tobinii</name>
    <dbReference type="NCBI Taxonomy" id="1460289"/>
    <lineage>
        <taxon>Eukaryota</taxon>
        <taxon>Haptista</taxon>
        <taxon>Haptophyta</taxon>
        <taxon>Prymnesiophyceae</taxon>
        <taxon>Prymnesiales</taxon>
        <taxon>Chrysochromulinaceae</taxon>
        <taxon>Chrysochromulina</taxon>
    </lineage>
</organism>
<protein>
    <recommendedName>
        <fullName evidence="3">Methyltransferase FkbM domain-containing protein</fullName>
    </recommendedName>
</protein>
<dbReference type="AlphaFoldDB" id="A0A0M0KB13"/>
<dbReference type="EMBL" id="JWZX01000663">
    <property type="protein sequence ID" value="KOO36020.1"/>
    <property type="molecule type" value="Genomic_DNA"/>
</dbReference>
<name>A0A0M0KB13_9EUKA</name>
<proteinExistence type="predicted"/>
<evidence type="ECO:0000313" key="2">
    <source>
        <dbReference type="Proteomes" id="UP000037460"/>
    </source>
</evidence>
<accession>A0A0M0KB13</accession>